<dbReference type="AlphaFoldDB" id="A0A9D4QQ25"/>
<dbReference type="OrthoDB" id="189655at2759"/>
<protein>
    <recommendedName>
        <fullName evidence="7">Neurotransmitter-gated ion-channel ligand-binding domain-containing protein</fullName>
    </recommendedName>
</protein>
<dbReference type="InterPro" id="IPR006201">
    <property type="entry name" value="Neur_channel"/>
</dbReference>
<keyword evidence="2 6" id="KW-0812">Transmembrane</keyword>
<evidence type="ECO:0000256" key="6">
    <source>
        <dbReference type="SAM" id="Phobius"/>
    </source>
</evidence>
<feature type="compositionally biased region" description="Polar residues" evidence="5">
    <location>
        <begin position="23"/>
        <end position="36"/>
    </location>
</feature>
<dbReference type="GO" id="GO:0005230">
    <property type="term" value="F:extracellular ligand-gated monoatomic ion channel activity"/>
    <property type="evidence" value="ECO:0007669"/>
    <property type="project" value="InterPro"/>
</dbReference>
<feature type="transmembrane region" description="Helical" evidence="6">
    <location>
        <begin position="279"/>
        <end position="300"/>
    </location>
</feature>
<keyword evidence="3 6" id="KW-1133">Transmembrane helix</keyword>
<evidence type="ECO:0000313" key="9">
    <source>
        <dbReference type="Proteomes" id="UP000828390"/>
    </source>
</evidence>
<dbReference type="SUPFAM" id="SSF63712">
    <property type="entry name" value="Nicotinic receptor ligand binding domain-like"/>
    <property type="match status" value="1"/>
</dbReference>
<feature type="compositionally biased region" description="Basic and acidic residues" evidence="5">
    <location>
        <begin position="1"/>
        <end position="12"/>
    </location>
</feature>
<evidence type="ECO:0000313" key="8">
    <source>
        <dbReference type="EMBL" id="KAH3838170.1"/>
    </source>
</evidence>
<dbReference type="GO" id="GO:0004888">
    <property type="term" value="F:transmembrane signaling receptor activity"/>
    <property type="evidence" value="ECO:0007669"/>
    <property type="project" value="InterPro"/>
</dbReference>
<feature type="transmembrane region" description="Helical" evidence="6">
    <location>
        <begin position="312"/>
        <end position="331"/>
    </location>
</feature>
<sequence>MTSRPPVDDRLRSPAFSRRMNMNAVTHSDSDSNTTRTPSIVKLENLHMEPSQEYTVAIVDPVYHRHHSNNNSTHRSVHNKTPIHSYQADKTEVRQKTLVFVTVVYLKIGDIDTIKENFEAEVFIQAKWREPLLDHIEKKVTNFKHFWNPELIMQNTLDEPKARVWHEVHLTDMGEAYILERRKIKGKFNETMELNNFPFDIQGISVVISSELSTSRVKLVENNEDLSYINVDCFSDSQEWILHDFMELETTEISANYTKSRDKYSALVVTCCVTRRPGFFAWNILVVVNLLSIFAFTTFAVDSKLTPNRLQLSFILILAAISFRNVANQSIPKISYLTHLDRYNLISMVFQGFICFWHGIVSRFDYDETLQSKLDFWAFIIFLVVYFIYNVVFIGLMSKQHIQNMNEIRNREDKFKAKARRILGDSWAALRTEEKATPSLLERINSSASTKTVRRKEINA</sequence>
<dbReference type="Pfam" id="PF02931">
    <property type="entry name" value="Neur_chan_LBD"/>
    <property type="match status" value="1"/>
</dbReference>
<dbReference type="EMBL" id="JAIWYP010000004">
    <property type="protein sequence ID" value="KAH3838170.1"/>
    <property type="molecule type" value="Genomic_DNA"/>
</dbReference>
<dbReference type="Gene3D" id="2.70.170.10">
    <property type="entry name" value="Neurotransmitter-gated ion-channel ligand-binding domain"/>
    <property type="match status" value="1"/>
</dbReference>
<evidence type="ECO:0000256" key="2">
    <source>
        <dbReference type="ARBA" id="ARBA00022692"/>
    </source>
</evidence>
<dbReference type="PANTHER" id="PTHR18945">
    <property type="entry name" value="NEUROTRANSMITTER GATED ION CHANNEL"/>
    <property type="match status" value="1"/>
</dbReference>
<keyword evidence="4 6" id="KW-0472">Membrane</keyword>
<dbReference type="FunFam" id="2.70.170.10:FF:000053">
    <property type="entry name" value="Predicted protein"/>
    <property type="match status" value="1"/>
</dbReference>
<comment type="subcellular location">
    <subcellularLocation>
        <location evidence="1">Membrane</location>
        <topology evidence="1">Multi-pass membrane protein</topology>
    </subcellularLocation>
</comment>
<accession>A0A9D4QQ25</accession>
<feature type="transmembrane region" description="Helical" evidence="6">
    <location>
        <begin position="376"/>
        <end position="396"/>
    </location>
</feature>
<reference evidence="8" key="2">
    <citation type="submission" date="2020-11" db="EMBL/GenBank/DDBJ databases">
        <authorList>
            <person name="McCartney M.A."/>
            <person name="Auch B."/>
            <person name="Kono T."/>
            <person name="Mallez S."/>
            <person name="Becker A."/>
            <person name="Gohl D.M."/>
            <person name="Silverstein K.A.T."/>
            <person name="Koren S."/>
            <person name="Bechman K.B."/>
            <person name="Herman A."/>
            <person name="Abrahante J.E."/>
            <person name="Garbe J."/>
        </authorList>
    </citation>
    <scope>NUCLEOTIDE SEQUENCE</scope>
    <source>
        <strain evidence="8">Duluth1</strain>
        <tissue evidence="8">Whole animal</tissue>
    </source>
</reference>
<dbReference type="InterPro" id="IPR036719">
    <property type="entry name" value="Neuro-gated_channel_TM_sf"/>
</dbReference>
<evidence type="ECO:0000256" key="4">
    <source>
        <dbReference type="ARBA" id="ARBA00023136"/>
    </source>
</evidence>
<evidence type="ECO:0000256" key="3">
    <source>
        <dbReference type="ARBA" id="ARBA00022989"/>
    </source>
</evidence>
<dbReference type="InterPro" id="IPR006202">
    <property type="entry name" value="Neur_chan_lig-bd"/>
</dbReference>
<dbReference type="GO" id="GO:0016020">
    <property type="term" value="C:membrane"/>
    <property type="evidence" value="ECO:0007669"/>
    <property type="project" value="UniProtKB-SubCell"/>
</dbReference>
<dbReference type="InterPro" id="IPR038050">
    <property type="entry name" value="Neuro_actylchol_rec"/>
</dbReference>
<feature type="region of interest" description="Disordered" evidence="5">
    <location>
        <begin position="1"/>
        <end position="36"/>
    </location>
</feature>
<evidence type="ECO:0000259" key="7">
    <source>
        <dbReference type="Pfam" id="PF02931"/>
    </source>
</evidence>
<name>A0A9D4QQ25_DREPO</name>
<gene>
    <name evidence="8" type="ORF">DPMN_111577</name>
</gene>
<evidence type="ECO:0000256" key="5">
    <source>
        <dbReference type="SAM" id="MobiDB-lite"/>
    </source>
</evidence>
<dbReference type="Proteomes" id="UP000828390">
    <property type="component" value="Unassembled WGS sequence"/>
</dbReference>
<evidence type="ECO:0000256" key="1">
    <source>
        <dbReference type="ARBA" id="ARBA00004141"/>
    </source>
</evidence>
<proteinExistence type="predicted"/>
<dbReference type="InterPro" id="IPR036734">
    <property type="entry name" value="Neur_chan_lig-bd_sf"/>
</dbReference>
<feature type="domain" description="Neurotransmitter-gated ion-channel ligand-binding" evidence="7">
    <location>
        <begin position="94"/>
        <end position="276"/>
    </location>
</feature>
<keyword evidence="9" id="KW-1185">Reference proteome</keyword>
<dbReference type="SUPFAM" id="SSF90112">
    <property type="entry name" value="Neurotransmitter-gated ion-channel transmembrane pore"/>
    <property type="match status" value="1"/>
</dbReference>
<feature type="transmembrane region" description="Helical" evidence="6">
    <location>
        <begin position="343"/>
        <end position="364"/>
    </location>
</feature>
<organism evidence="8 9">
    <name type="scientific">Dreissena polymorpha</name>
    <name type="common">Zebra mussel</name>
    <name type="synonym">Mytilus polymorpha</name>
    <dbReference type="NCBI Taxonomy" id="45954"/>
    <lineage>
        <taxon>Eukaryota</taxon>
        <taxon>Metazoa</taxon>
        <taxon>Spiralia</taxon>
        <taxon>Lophotrochozoa</taxon>
        <taxon>Mollusca</taxon>
        <taxon>Bivalvia</taxon>
        <taxon>Autobranchia</taxon>
        <taxon>Heteroconchia</taxon>
        <taxon>Euheterodonta</taxon>
        <taxon>Imparidentia</taxon>
        <taxon>Neoheterodontei</taxon>
        <taxon>Myida</taxon>
        <taxon>Dreissenoidea</taxon>
        <taxon>Dreissenidae</taxon>
        <taxon>Dreissena</taxon>
    </lineage>
</organism>
<reference evidence="8" key="1">
    <citation type="journal article" date="2019" name="bioRxiv">
        <title>The Genome of the Zebra Mussel, Dreissena polymorpha: A Resource for Invasive Species Research.</title>
        <authorList>
            <person name="McCartney M.A."/>
            <person name="Auch B."/>
            <person name="Kono T."/>
            <person name="Mallez S."/>
            <person name="Zhang Y."/>
            <person name="Obille A."/>
            <person name="Becker A."/>
            <person name="Abrahante J.E."/>
            <person name="Garbe J."/>
            <person name="Badalamenti J.P."/>
            <person name="Herman A."/>
            <person name="Mangelson H."/>
            <person name="Liachko I."/>
            <person name="Sullivan S."/>
            <person name="Sone E.D."/>
            <person name="Koren S."/>
            <person name="Silverstein K.A.T."/>
            <person name="Beckman K.B."/>
            <person name="Gohl D.M."/>
        </authorList>
    </citation>
    <scope>NUCLEOTIDE SEQUENCE</scope>
    <source>
        <strain evidence="8">Duluth1</strain>
        <tissue evidence="8">Whole animal</tissue>
    </source>
</reference>
<dbReference type="Gene3D" id="1.20.58.390">
    <property type="entry name" value="Neurotransmitter-gated ion-channel transmembrane domain"/>
    <property type="match status" value="1"/>
</dbReference>
<comment type="caution">
    <text evidence="8">The sequence shown here is derived from an EMBL/GenBank/DDBJ whole genome shotgun (WGS) entry which is preliminary data.</text>
</comment>